<gene>
    <name evidence="2" type="ORF">Q4481_04520</name>
</gene>
<organism evidence="2 3">
    <name type="scientific">Rhizobium alvei</name>
    <dbReference type="NCBI Taxonomy" id="1132659"/>
    <lineage>
        <taxon>Bacteria</taxon>
        <taxon>Pseudomonadati</taxon>
        <taxon>Pseudomonadota</taxon>
        <taxon>Alphaproteobacteria</taxon>
        <taxon>Hyphomicrobiales</taxon>
        <taxon>Rhizobiaceae</taxon>
        <taxon>Rhizobium/Agrobacterium group</taxon>
        <taxon>Rhizobium</taxon>
    </lineage>
</organism>
<comment type="caution">
    <text evidence="2">The sequence shown here is derived from an EMBL/GenBank/DDBJ whole genome shotgun (WGS) entry which is preliminary data.</text>
</comment>
<sequence length="181" mass="19170">MAVNVFREVRAMGVLLFCTAMPLVAGAAQLDGESGRRIEVRFLVEGGQINVQQPQKAEPKSIDEGGIYSGDALLDAMNAMPPADGAGGKFLDSTLLLSVSSEDGALSSRQKAAFCHELDLYSKPSAPEQMLASCDGAIFSYAVTENGISFSRDGEEIGTFGLESGFYLINGALSRIPVVRQ</sequence>
<evidence type="ECO:0000256" key="1">
    <source>
        <dbReference type="SAM" id="SignalP"/>
    </source>
</evidence>
<dbReference type="Proteomes" id="UP001174932">
    <property type="component" value="Unassembled WGS sequence"/>
</dbReference>
<name>A0ABT8YHP2_9HYPH</name>
<reference evidence="2" key="1">
    <citation type="journal article" date="2015" name="Int. J. Syst. Evol. Microbiol.">
        <title>Rhizobium alvei sp. nov., isolated from a freshwater river.</title>
        <authorList>
            <person name="Sheu S.Y."/>
            <person name="Huang H.W."/>
            <person name="Young C.C."/>
            <person name="Chen W.M."/>
        </authorList>
    </citation>
    <scope>NUCLEOTIDE SEQUENCE</scope>
    <source>
        <strain evidence="2">TNR-22</strain>
    </source>
</reference>
<protein>
    <submittedName>
        <fullName evidence="2">Uncharacterized protein</fullName>
    </submittedName>
</protein>
<feature type="signal peptide" evidence="1">
    <location>
        <begin position="1"/>
        <end position="27"/>
    </location>
</feature>
<keyword evidence="3" id="KW-1185">Reference proteome</keyword>
<accession>A0ABT8YHP2</accession>
<dbReference type="EMBL" id="JAUOZU010000004">
    <property type="protein sequence ID" value="MDO6963208.1"/>
    <property type="molecule type" value="Genomic_DNA"/>
</dbReference>
<proteinExistence type="predicted"/>
<keyword evidence="1" id="KW-0732">Signal</keyword>
<evidence type="ECO:0000313" key="2">
    <source>
        <dbReference type="EMBL" id="MDO6963208.1"/>
    </source>
</evidence>
<evidence type="ECO:0000313" key="3">
    <source>
        <dbReference type="Proteomes" id="UP001174932"/>
    </source>
</evidence>
<feature type="chain" id="PRO_5047099649" evidence="1">
    <location>
        <begin position="28"/>
        <end position="181"/>
    </location>
</feature>
<dbReference type="RefSeq" id="WP_304375110.1">
    <property type="nucleotide sequence ID" value="NZ_JAUOZU010000004.1"/>
</dbReference>
<reference evidence="2" key="2">
    <citation type="submission" date="2023-07" db="EMBL/GenBank/DDBJ databases">
        <authorList>
            <person name="Shen H."/>
        </authorList>
    </citation>
    <scope>NUCLEOTIDE SEQUENCE</scope>
    <source>
        <strain evidence="2">TNR-22</strain>
    </source>
</reference>